<reference evidence="2" key="1">
    <citation type="submission" date="2022-07" db="EMBL/GenBank/DDBJ databases">
        <title>Phylogenomic reconstructions and comparative analyses of Kickxellomycotina fungi.</title>
        <authorList>
            <person name="Reynolds N.K."/>
            <person name="Stajich J.E."/>
            <person name="Barry K."/>
            <person name="Grigoriev I.V."/>
            <person name="Crous P."/>
            <person name="Smith M.E."/>
        </authorList>
    </citation>
    <scope>NUCLEOTIDE SEQUENCE</scope>
    <source>
        <strain evidence="2">NRRL 1566</strain>
    </source>
</reference>
<proteinExistence type="predicted"/>
<evidence type="ECO:0000313" key="3">
    <source>
        <dbReference type="Proteomes" id="UP001139887"/>
    </source>
</evidence>
<dbReference type="EMBL" id="JANBUW010000173">
    <property type="protein sequence ID" value="KAJ2848398.1"/>
    <property type="molecule type" value="Genomic_DNA"/>
</dbReference>
<dbReference type="Proteomes" id="UP001139887">
    <property type="component" value="Unassembled WGS sequence"/>
</dbReference>
<keyword evidence="3" id="KW-1185">Reference proteome</keyword>
<dbReference type="AlphaFoldDB" id="A0A9W8LZV3"/>
<sequence>MGQPRIRLVSKESMSSEDNSQATPGRSKRPRKSANYTVDTSDAEDLSQVKEECLRIYKFIKEMEMK</sequence>
<protein>
    <submittedName>
        <fullName evidence="2">Uncharacterized protein</fullName>
    </submittedName>
</protein>
<feature type="region of interest" description="Disordered" evidence="1">
    <location>
        <begin position="1"/>
        <end position="44"/>
    </location>
</feature>
<dbReference type="OrthoDB" id="6017at2759"/>
<accession>A0A9W8LZV3</accession>
<gene>
    <name evidence="2" type="ORF">IWW36_003318</name>
</gene>
<name>A0A9W8LZV3_9FUNG</name>
<feature type="compositionally biased region" description="Polar residues" evidence="1">
    <location>
        <begin position="12"/>
        <end position="24"/>
    </location>
</feature>
<evidence type="ECO:0000313" key="2">
    <source>
        <dbReference type="EMBL" id="KAJ2848398.1"/>
    </source>
</evidence>
<evidence type="ECO:0000256" key="1">
    <source>
        <dbReference type="SAM" id="MobiDB-lite"/>
    </source>
</evidence>
<comment type="caution">
    <text evidence="2">The sequence shown here is derived from an EMBL/GenBank/DDBJ whole genome shotgun (WGS) entry which is preliminary data.</text>
</comment>
<organism evidence="2 3">
    <name type="scientific">Coemansia brasiliensis</name>
    <dbReference type="NCBI Taxonomy" id="2650707"/>
    <lineage>
        <taxon>Eukaryota</taxon>
        <taxon>Fungi</taxon>
        <taxon>Fungi incertae sedis</taxon>
        <taxon>Zoopagomycota</taxon>
        <taxon>Kickxellomycotina</taxon>
        <taxon>Kickxellomycetes</taxon>
        <taxon>Kickxellales</taxon>
        <taxon>Kickxellaceae</taxon>
        <taxon>Coemansia</taxon>
    </lineage>
</organism>